<accession>A0A6M8FIC8</accession>
<organism evidence="1 2">
    <name type="scientific">Aquipseudomonas campi</name>
    <dbReference type="NCBI Taxonomy" id="2731681"/>
    <lineage>
        <taxon>Bacteria</taxon>
        <taxon>Pseudomonadati</taxon>
        <taxon>Pseudomonadota</taxon>
        <taxon>Gammaproteobacteria</taxon>
        <taxon>Pseudomonadales</taxon>
        <taxon>Pseudomonadaceae</taxon>
        <taxon>Aquipseudomonas</taxon>
    </lineage>
</organism>
<evidence type="ECO:0000313" key="1">
    <source>
        <dbReference type="EMBL" id="QKE63709.1"/>
    </source>
</evidence>
<keyword evidence="2" id="KW-1185">Reference proteome</keyword>
<proteinExistence type="predicted"/>
<dbReference type="GO" id="GO:0016787">
    <property type="term" value="F:hydrolase activity"/>
    <property type="evidence" value="ECO:0007669"/>
    <property type="project" value="UniProtKB-KW"/>
</dbReference>
<reference evidence="1" key="1">
    <citation type="submission" date="2020-07" db="EMBL/GenBank/DDBJ databases">
        <title>Nitrate ammonifying Pseudomonas campi sp. nov. isolated from German agricultural grassland.</title>
        <authorList>
            <person name="Timsy T."/>
            <person name="Ulrich A."/>
            <person name="Spanner T."/>
            <person name="Foesel B."/>
            <person name="Kolb S."/>
            <person name="Horn M.A."/>
            <person name="Behrendt U."/>
        </authorList>
    </citation>
    <scope>NUCLEOTIDE SEQUENCE</scope>
    <source>
        <strain evidence="1">S1-A32-2</strain>
    </source>
</reference>
<dbReference type="EMBL" id="CP053697">
    <property type="protein sequence ID" value="QKE63709.1"/>
    <property type="molecule type" value="Genomic_DNA"/>
</dbReference>
<protein>
    <submittedName>
        <fullName evidence="1">Hydrolase</fullName>
    </submittedName>
</protein>
<name>A0A6M8FIC8_9GAMM</name>
<dbReference type="KEGG" id="pcam:HNE05_10185"/>
<evidence type="ECO:0000313" key="2">
    <source>
        <dbReference type="Proteomes" id="UP000501379"/>
    </source>
</evidence>
<dbReference type="Proteomes" id="UP000501379">
    <property type="component" value="Chromosome"/>
</dbReference>
<dbReference type="AlphaFoldDB" id="A0A6M8FIC8"/>
<dbReference type="RefSeq" id="WP_173207713.1">
    <property type="nucleotide sequence ID" value="NZ_CP053697.2"/>
</dbReference>
<sequence>MRILLSLLLATLLLGLAGSYLFWLRDAPPGHYLTDLRTDIAELGGPADWHGNLLTLNPALYPSDYSSPQQLSRKLDSILLQARDNALLTPETVVILPAQIGTWLLLSHEKPQVYSARSLDEVKLQLALNNPLSLLRTWLFTDDASWNELLLRMKAQQAADDYLKVFTHLARKHAVTLHAGSITLPSPQLLDGRIVTGYGELQAFGLTFASDGSILGPPRSQSLLASSVAPQPIEQTLGEDLLSTQGNGGNGPPLEIVTLRRNQSIASSVTFLRGRLWPLQTDQIHLRLTAATSDSHSQLLNFWVAP</sequence>
<keyword evidence="1" id="KW-0378">Hydrolase</keyword>
<gene>
    <name evidence="1" type="ORF">HNE05_10185</name>
</gene>